<sequence>MSASKYKRPRTAIALIVFALSLMYVLANYNSLQVNISPPTTDTTNDTSDLPIADVDTPLESPTDRPNGDIDAPNTKNGVPVPEGNPPNVGIGIPIVQENPVVAPNTEHQFASPTKTSSDSELYLAYNPHSGFHNQRIALQNAIFISWYLNRTLLVPPIILVSKIGYSPYYKLQRALNLLGSAGRHISDCDAFKEAKRLKCLRDHEKKTLLDWDYLIDLSWVEKNVRIMKRPDFVWKNLMKSLNIKNEAKEVYIVPDNARYYYKYYDSQTSYVPLGKYQQKLDLSDLASRTEKLIQFNTLFGSGRIALIEDENISFYQTVKKSLVINNPKVIGVVNRIVNDLGGTGAYIGLHVRGGDASFKQRKAITVETMKKYIKANWEFFAEEIQKRKFTEEATSNNSGTDAEKEGDREGESGREERQDNPKDYQLESSDLDDTEFICPTTISGSNIPLFVATDLESDSPELATLRKTFSCLLILNDFNNYLSDFDVVNPADGVNIRKQFFPFIDLVVASKGGVFVGTKGSTFSGYSLQMFKGFGGKFGTSV</sequence>
<evidence type="ECO:0000256" key="3">
    <source>
        <dbReference type="ARBA" id="ARBA00023277"/>
    </source>
</evidence>
<evidence type="ECO:0000256" key="2">
    <source>
        <dbReference type="ARBA" id="ARBA00023253"/>
    </source>
</evidence>
<keyword evidence="2" id="KW-0294">Fucose metabolism</keyword>
<dbReference type="Pfam" id="PF10250">
    <property type="entry name" value="O-FucT"/>
    <property type="match status" value="1"/>
</dbReference>
<evidence type="ECO:0000313" key="5">
    <source>
        <dbReference type="EMBL" id="CAG8493201.1"/>
    </source>
</evidence>
<dbReference type="Gene3D" id="3.40.50.11350">
    <property type="match status" value="1"/>
</dbReference>
<reference evidence="5" key="1">
    <citation type="submission" date="2021-06" db="EMBL/GenBank/DDBJ databases">
        <authorList>
            <person name="Kallberg Y."/>
            <person name="Tangrot J."/>
            <person name="Rosling A."/>
        </authorList>
    </citation>
    <scope>NUCLEOTIDE SEQUENCE</scope>
    <source>
        <strain evidence="5">IA702</strain>
    </source>
</reference>
<dbReference type="AlphaFoldDB" id="A0A9N8WL39"/>
<feature type="region of interest" description="Disordered" evidence="4">
    <location>
        <begin position="39"/>
        <end position="81"/>
    </location>
</feature>
<dbReference type="PANTHER" id="PTHR36050:SF1">
    <property type="entry name" value="O-FUCOSYLTRANSFERASE 30"/>
    <property type="match status" value="1"/>
</dbReference>
<dbReference type="OrthoDB" id="1882547at2759"/>
<evidence type="ECO:0000256" key="1">
    <source>
        <dbReference type="ARBA" id="ARBA00022679"/>
    </source>
</evidence>
<name>A0A9N8WL39_9GLOM</name>
<evidence type="ECO:0000313" key="6">
    <source>
        <dbReference type="Proteomes" id="UP000789572"/>
    </source>
</evidence>
<gene>
    <name evidence="5" type="ORF">POCULU_LOCUS2185</name>
</gene>
<organism evidence="5 6">
    <name type="scientific">Paraglomus occultum</name>
    <dbReference type="NCBI Taxonomy" id="144539"/>
    <lineage>
        <taxon>Eukaryota</taxon>
        <taxon>Fungi</taxon>
        <taxon>Fungi incertae sedis</taxon>
        <taxon>Mucoromycota</taxon>
        <taxon>Glomeromycotina</taxon>
        <taxon>Glomeromycetes</taxon>
        <taxon>Paraglomerales</taxon>
        <taxon>Paraglomeraceae</taxon>
        <taxon>Paraglomus</taxon>
    </lineage>
</organism>
<evidence type="ECO:0000256" key="4">
    <source>
        <dbReference type="SAM" id="MobiDB-lite"/>
    </source>
</evidence>
<dbReference type="Proteomes" id="UP000789572">
    <property type="component" value="Unassembled WGS sequence"/>
</dbReference>
<keyword evidence="6" id="KW-1185">Reference proteome</keyword>
<feature type="compositionally biased region" description="Low complexity" evidence="4">
    <location>
        <begin position="39"/>
        <end position="49"/>
    </location>
</feature>
<dbReference type="InterPro" id="IPR019378">
    <property type="entry name" value="GDP-Fuc_O-FucTrfase"/>
</dbReference>
<dbReference type="GO" id="GO:0006004">
    <property type="term" value="P:fucose metabolic process"/>
    <property type="evidence" value="ECO:0007669"/>
    <property type="project" value="UniProtKB-KW"/>
</dbReference>
<dbReference type="GO" id="GO:0016740">
    <property type="term" value="F:transferase activity"/>
    <property type="evidence" value="ECO:0007669"/>
    <property type="project" value="UniProtKB-KW"/>
</dbReference>
<proteinExistence type="predicted"/>
<feature type="compositionally biased region" description="Basic and acidic residues" evidence="4">
    <location>
        <begin position="402"/>
        <end position="426"/>
    </location>
</feature>
<comment type="caution">
    <text evidence="5">The sequence shown here is derived from an EMBL/GenBank/DDBJ whole genome shotgun (WGS) entry which is preliminary data.</text>
</comment>
<protein>
    <submittedName>
        <fullName evidence="5">8286_t:CDS:1</fullName>
    </submittedName>
</protein>
<dbReference type="EMBL" id="CAJVPJ010000194">
    <property type="protein sequence ID" value="CAG8493201.1"/>
    <property type="molecule type" value="Genomic_DNA"/>
</dbReference>
<feature type="region of interest" description="Disordered" evidence="4">
    <location>
        <begin position="391"/>
        <end position="428"/>
    </location>
</feature>
<keyword evidence="3" id="KW-0119">Carbohydrate metabolism</keyword>
<dbReference type="PANTHER" id="PTHR36050">
    <property type="entry name" value="O-FUCOSYLTRANSFERASE 30"/>
    <property type="match status" value="1"/>
</dbReference>
<accession>A0A9N8WL39</accession>
<keyword evidence="1" id="KW-0808">Transferase</keyword>